<accession>F2L3Y9</accession>
<dbReference type="Proteomes" id="UP000008138">
    <property type="component" value="Chromosome"/>
</dbReference>
<dbReference type="HOGENOM" id="CLU_076922_1_0_2"/>
<dbReference type="PANTHER" id="PTHR11545">
    <property type="entry name" value="RIBOSOMAL PROTEIN L13"/>
    <property type="match status" value="1"/>
</dbReference>
<protein>
    <recommendedName>
        <fullName evidence="4">Large ribosomal subunit protein uL13</fullName>
    </recommendedName>
</protein>
<organism evidence="6 7">
    <name type="scientific">Thermoproteus uzoniensis (strain 768-20)</name>
    <dbReference type="NCBI Taxonomy" id="999630"/>
    <lineage>
        <taxon>Archaea</taxon>
        <taxon>Thermoproteota</taxon>
        <taxon>Thermoprotei</taxon>
        <taxon>Thermoproteales</taxon>
        <taxon>Thermoproteaceae</taxon>
        <taxon>Thermoproteus</taxon>
    </lineage>
</organism>
<evidence type="ECO:0000256" key="3">
    <source>
        <dbReference type="ARBA" id="ARBA00023274"/>
    </source>
</evidence>
<evidence type="ECO:0000313" key="7">
    <source>
        <dbReference type="Proteomes" id="UP000008138"/>
    </source>
</evidence>
<dbReference type="InterPro" id="IPR005822">
    <property type="entry name" value="Ribosomal_uL13"/>
</dbReference>
<dbReference type="EMBL" id="CP002590">
    <property type="protein sequence ID" value="AEA13301.1"/>
    <property type="molecule type" value="Genomic_DNA"/>
</dbReference>
<dbReference type="STRING" id="999630.TUZN_1841"/>
<reference key="2">
    <citation type="submission" date="2011-03" db="EMBL/GenBank/DDBJ databases">
        <title>Complete genome sequence of the thermoacidophilic crenarchaeon Thermoproteus uzoniensis 768-20.</title>
        <authorList>
            <person name="Mardanov A.V."/>
            <person name="Gumerov V.M."/>
            <person name="Beletsky A.V."/>
            <person name="Prokofeva M.I."/>
            <person name="Bonch-Osmolovskaya E.A."/>
            <person name="Ravin N.V."/>
            <person name="Skryabin K.G."/>
        </authorList>
    </citation>
    <scope>NUCLEOTIDE SEQUENCE</scope>
    <source>
        <strain>768-20</strain>
    </source>
</reference>
<dbReference type="GeneID" id="10361354"/>
<dbReference type="GO" id="GO:0003735">
    <property type="term" value="F:structural constituent of ribosome"/>
    <property type="evidence" value="ECO:0007669"/>
    <property type="project" value="UniProtKB-UniRule"/>
</dbReference>
<dbReference type="RefSeq" id="WP_013680636.1">
    <property type="nucleotide sequence ID" value="NC_015315.1"/>
</dbReference>
<sequence length="176" mass="20581">MSKPLPQRIEKGTIVIDATNHVVGRLASAVAKILRDNRNVNVVVVNIDKALILGSRKMVVNWYMRKISLWRTHYNPEKVGPKIPRRPDRIFKRIVRGMLPYKQKEGRYALKRLRVFMSTPPDLGGELYYIPEALIRPKPLYKAVTLEELWRHIDPKAWNKWKEAQMLSEKIKSTTK</sequence>
<dbReference type="GO" id="GO:0022625">
    <property type="term" value="C:cytosolic large ribosomal subunit"/>
    <property type="evidence" value="ECO:0007669"/>
    <property type="project" value="UniProtKB-UniRule"/>
</dbReference>
<dbReference type="PIRSF" id="PIRSF002181">
    <property type="entry name" value="Ribosomal_L13"/>
    <property type="match status" value="1"/>
</dbReference>
<proteinExistence type="inferred from homology"/>
<gene>
    <name evidence="4" type="primary">rpl13</name>
    <name evidence="6" type="ordered locus">TUZN_1841</name>
</gene>
<dbReference type="SUPFAM" id="SSF52161">
    <property type="entry name" value="Ribosomal protein L13"/>
    <property type="match status" value="1"/>
</dbReference>
<comment type="similarity">
    <text evidence="1 4 5">Belongs to the universal ribosomal protein uL13 family.</text>
</comment>
<dbReference type="PROSITE" id="PS00783">
    <property type="entry name" value="RIBOSOMAL_L13"/>
    <property type="match status" value="1"/>
</dbReference>
<name>F2L3Y9_THEU7</name>
<dbReference type="KEGG" id="tuz:TUZN_1841"/>
<comment type="function">
    <text evidence="4">This protein is one of the early assembly proteins of the 50S ribosomal subunit, although it is not seen to bind rRNA by itself. It is important during the early stages of 50S assembly.</text>
</comment>
<evidence type="ECO:0000256" key="2">
    <source>
        <dbReference type="ARBA" id="ARBA00022980"/>
    </source>
</evidence>
<keyword evidence="7" id="KW-1185">Reference proteome</keyword>
<dbReference type="NCBIfam" id="TIGR01077">
    <property type="entry name" value="L13_A_E"/>
    <property type="match status" value="1"/>
</dbReference>
<dbReference type="Gene3D" id="3.90.1180.10">
    <property type="entry name" value="Ribosomal protein L13"/>
    <property type="match status" value="1"/>
</dbReference>
<dbReference type="GO" id="GO:0003729">
    <property type="term" value="F:mRNA binding"/>
    <property type="evidence" value="ECO:0007669"/>
    <property type="project" value="TreeGrafter"/>
</dbReference>
<evidence type="ECO:0000256" key="5">
    <source>
        <dbReference type="RuleBase" id="RU003877"/>
    </source>
</evidence>
<evidence type="ECO:0000256" key="1">
    <source>
        <dbReference type="ARBA" id="ARBA00006227"/>
    </source>
</evidence>
<dbReference type="Pfam" id="PF00572">
    <property type="entry name" value="Ribosomal_L13"/>
    <property type="match status" value="1"/>
</dbReference>
<comment type="subunit">
    <text evidence="4">Part of the 50S ribosomal subunit.</text>
</comment>
<reference evidence="6 7" key="1">
    <citation type="journal article" date="2011" name="J. Bacteriol.">
        <title>Complete genome sequence of the thermoacidophilic crenarchaeon Thermoproteus uzoniensis 768-20.</title>
        <authorList>
            <person name="Mardanov A.V."/>
            <person name="Gumerov V.M."/>
            <person name="Beletsky A.V."/>
            <person name="Prokofeva M.I."/>
            <person name="Bonch-Osmolovskaya E.A."/>
            <person name="Ravin N.V."/>
            <person name="Skryabin K.G."/>
        </authorList>
    </citation>
    <scope>NUCLEOTIDE SEQUENCE [LARGE SCALE GENOMIC DNA]</scope>
    <source>
        <strain evidence="6 7">768-20</strain>
    </source>
</reference>
<keyword evidence="3 4" id="KW-0687">Ribonucleoprotein</keyword>
<dbReference type="InterPro" id="IPR023563">
    <property type="entry name" value="Ribosomal_uL13_CS"/>
</dbReference>
<dbReference type="NCBIfam" id="NF005004">
    <property type="entry name" value="PRK06394.1"/>
    <property type="match status" value="1"/>
</dbReference>
<dbReference type="HAMAP" id="MF_01366">
    <property type="entry name" value="Ribosomal_uL13"/>
    <property type="match status" value="1"/>
</dbReference>
<dbReference type="GO" id="GO:0017148">
    <property type="term" value="P:negative regulation of translation"/>
    <property type="evidence" value="ECO:0007669"/>
    <property type="project" value="TreeGrafter"/>
</dbReference>
<dbReference type="InterPro" id="IPR005823">
    <property type="entry name" value="Ribosomal_uL13_bac-type"/>
</dbReference>
<dbReference type="PANTHER" id="PTHR11545:SF3">
    <property type="entry name" value="LARGE RIBOSOMAL SUBUNIT PROTEIN UL13"/>
    <property type="match status" value="1"/>
</dbReference>
<dbReference type="GO" id="GO:0006412">
    <property type="term" value="P:translation"/>
    <property type="evidence" value="ECO:0007669"/>
    <property type="project" value="UniProtKB-UniRule"/>
</dbReference>
<dbReference type="OrthoDB" id="7668at2157"/>
<keyword evidence="2 4" id="KW-0689">Ribosomal protein</keyword>
<evidence type="ECO:0000256" key="4">
    <source>
        <dbReference type="HAMAP-Rule" id="MF_01366"/>
    </source>
</evidence>
<dbReference type="InterPro" id="IPR005755">
    <property type="entry name" value="Ribosomal_uL13_euk/arc"/>
</dbReference>
<dbReference type="CDD" id="cd00392">
    <property type="entry name" value="Ribosomal_L13"/>
    <property type="match status" value="1"/>
</dbReference>
<dbReference type="InterPro" id="IPR036899">
    <property type="entry name" value="Ribosomal_uL13_sf"/>
</dbReference>
<dbReference type="AlphaFoldDB" id="F2L3Y9"/>
<evidence type="ECO:0000313" key="6">
    <source>
        <dbReference type="EMBL" id="AEA13301.1"/>
    </source>
</evidence>
<dbReference type="eggNOG" id="arCOG04242">
    <property type="taxonomic scope" value="Archaea"/>
</dbReference>